<organism evidence="4 5">
    <name type="scientific">Ohtaekwangia kribbensis</name>
    <dbReference type="NCBI Taxonomy" id="688913"/>
    <lineage>
        <taxon>Bacteria</taxon>
        <taxon>Pseudomonadati</taxon>
        <taxon>Bacteroidota</taxon>
        <taxon>Cytophagia</taxon>
        <taxon>Cytophagales</taxon>
        <taxon>Fulvivirgaceae</taxon>
        <taxon>Ohtaekwangia</taxon>
    </lineage>
</organism>
<dbReference type="PRINTS" id="PR01790">
    <property type="entry name" value="SMP30FAMILY"/>
</dbReference>
<keyword evidence="1" id="KW-0378">Hydrolase</keyword>
<dbReference type="InterPro" id="IPR013658">
    <property type="entry name" value="SGL"/>
</dbReference>
<feature type="domain" description="SMP-30/Gluconolactonase/LRE-like region" evidence="3">
    <location>
        <begin position="55"/>
        <end position="322"/>
    </location>
</feature>
<evidence type="ECO:0000313" key="5">
    <source>
        <dbReference type="Proteomes" id="UP001597112"/>
    </source>
</evidence>
<dbReference type="InterPro" id="IPR011042">
    <property type="entry name" value="6-blade_b-propeller_TolB-like"/>
</dbReference>
<evidence type="ECO:0000256" key="2">
    <source>
        <dbReference type="SAM" id="MobiDB-lite"/>
    </source>
</evidence>
<dbReference type="InterPro" id="IPR005511">
    <property type="entry name" value="SMP-30"/>
</dbReference>
<evidence type="ECO:0000313" key="4">
    <source>
        <dbReference type="EMBL" id="MFD0998409.1"/>
    </source>
</evidence>
<dbReference type="EMBL" id="JBHTKA010000001">
    <property type="protein sequence ID" value="MFD0998409.1"/>
    <property type="molecule type" value="Genomic_DNA"/>
</dbReference>
<dbReference type="PROSITE" id="PS51257">
    <property type="entry name" value="PROKAR_LIPOPROTEIN"/>
    <property type="match status" value="1"/>
</dbReference>
<sequence>MKPRLLSALALLTVLTACKNNEMRTIGSIERIDPALDAIISASAKPEIIAEGFEWSEGPLWLEETKTLIFSDVPKNIIHQWSEEKGLSVYLTPSGYTSSVPRGGEMGSNGLTLTPDGKLVLCQHGDRRVAYMNAPVNDPKPDFITIADNIDGKKLSSPNDAVVRSNGDVFFTDPPYGLPSQSDEDPAKEAPHNGVYKASNGKATLLVDSLTRPNGIAFLPGEKTFIVANSDSKKAIWYAFDLAENDSVTNARIFYDATEDAKKERGLPDGFKVDKQGNIFASGPGGVWIFNQQGKVLGKIKIPEATSNCALSADEKTLYLTADMYVLRVKLRD</sequence>
<evidence type="ECO:0000259" key="3">
    <source>
        <dbReference type="Pfam" id="PF08450"/>
    </source>
</evidence>
<dbReference type="Proteomes" id="UP001597112">
    <property type="component" value="Unassembled WGS sequence"/>
</dbReference>
<dbReference type="SUPFAM" id="SSF63829">
    <property type="entry name" value="Calcium-dependent phosphotriesterase"/>
    <property type="match status" value="1"/>
</dbReference>
<dbReference type="Gene3D" id="2.120.10.30">
    <property type="entry name" value="TolB, C-terminal domain"/>
    <property type="match status" value="1"/>
</dbReference>
<protein>
    <submittedName>
        <fullName evidence="4">SMP-30/gluconolactonase/LRE family protein</fullName>
    </submittedName>
</protein>
<keyword evidence="5" id="KW-1185">Reference proteome</keyword>
<dbReference type="Pfam" id="PF08450">
    <property type="entry name" value="SGL"/>
    <property type="match status" value="1"/>
</dbReference>
<dbReference type="PANTHER" id="PTHR47572:SF4">
    <property type="entry name" value="LACTONASE DRP35"/>
    <property type="match status" value="1"/>
</dbReference>
<reference evidence="5" key="1">
    <citation type="journal article" date="2019" name="Int. J. Syst. Evol. Microbiol.">
        <title>The Global Catalogue of Microorganisms (GCM) 10K type strain sequencing project: providing services to taxonomists for standard genome sequencing and annotation.</title>
        <authorList>
            <consortium name="The Broad Institute Genomics Platform"/>
            <consortium name="The Broad Institute Genome Sequencing Center for Infectious Disease"/>
            <person name="Wu L."/>
            <person name="Ma J."/>
        </authorList>
    </citation>
    <scope>NUCLEOTIDE SEQUENCE [LARGE SCALE GENOMIC DNA]</scope>
    <source>
        <strain evidence="5">CCUG 58938</strain>
    </source>
</reference>
<gene>
    <name evidence="4" type="ORF">ACFQ21_03785</name>
</gene>
<comment type="caution">
    <text evidence="4">The sequence shown here is derived from an EMBL/GenBank/DDBJ whole genome shotgun (WGS) entry which is preliminary data.</text>
</comment>
<accession>A0ABW3JXX0</accession>
<proteinExistence type="predicted"/>
<dbReference type="PANTHER" id="PTHR47572">
    <property type="entry name" value="LIPOPROTEIN-RELATED"/>
    <property type="match status" value="1"/>
</dbReference>
<feature type="region of interest" description="Disordered" evidence="2">
    <location>
        <begin position="176"/>
        <end position="195"/>
    </location>
</feature>
<dbReference type="RefSeq" id="WP_377575061.1">
    <property type="nucleotide sequence ID" value="NZ_JBHTKA010000001.1"/>
</dbReference>
<evidence type="ECO:0000256" key="1">
    <source>
        <dbReference type="ARBA" id="ARBA00022801"/>
    </source>
</evidence>
<name>A0ABW3JXX0_9BACT</name>
<dbReference type="InterPro" id="IPR051262">
    <property type="entry name" value="SMP-30/CGR1_Lactonase"/>
</dbReference>